<name>A0ACC3SZG6_LIPKO</name>
<protein>
    <submittedName>
        <fullName evidence="1">Uncharacterized protein</fullName>
    </submittedName>
</protein>
<organism evidence="1 2">
    <name type="scientific">Lipomyces kononenkoae</name>
    <name type="common">Yeast</name>
    <dbReference type="NCBI Taxonomy" id="34357"/>
    <lineage>
        <taxon>Eukaryota</taxon>
        <taxon>Fungi</taxon>
        <taxon>Dikarya</taxon>
        <taxon>Ascomycota</taxon>
        <taxon>Saccharomycotina</taxon>
        <taxon>Lipomycetes</taxon>
        <taxon>Lipomycetales</taxon>
        <taxon>Lipomycetaceae</taxon>
        <taxon>Lipomyces</taxon>
    </lineage>
</organism>
<accession>A0ACC3SZG6</accession>
<proteinExistence type="predicted"/>
<evidence type="ECO:0000313" key="1">
    <source>
        <dbReference type="EMBL" id="KAK9236660.1"/>
    </source>
</evidence>
<sequence length="257" mass="28833">MTGQIVFPVESPAVVITDADKALMAALSDLFPTNCRKYFDCFAALDEFMNYIKGIASSMDVSEQERDLAALQDRFPHEAVDYFLNQWWKEGQCERWVEYHTSRHANFGMNTTSRVLGSNGAMKRALGTSSGTLYAAGQINNRSGAERSAQHSIISSTENLFVRVDIRNKIETSMLCTRISRSALELVYTEVACTTDKCNCAVRTRYLLPCAHQIQLGVPIEVAQIHPRWRVQAILPVLDVAKQAGWQTIQFNQPGVY</sequence>
<dbReference type="Proteomes" id="UP001433508">
    <property type="component" value="Unassembled WGS sequence"/>
</dbReference>
<comment type="caution">
    <text evidence="1">The sequence shown here is derived from an EMBL/GenBank/DDBJ whole genome shotgun (WGS) entry which is preliminary data.</text>
</comment>
<keyword evidence="2" id="KW-1185">Reference proteome</keyword>
<gene>
    <name evidence="1" type="ORF">V1525DRAFT_426930</name>
</gene>
<evidence type="ECO:0000313" key="2">
    <source>
        <dbReference type="Proteomes" id="UP001433508"/>
    </source>
</evidence>
<reference evidence="2" key="1">
    <citation type="journal article" date="2024" name="Front. Bioeng. Biotechnol.">
        <title>Genome-scale model development and genomic sequencing of the oleaginous clade Lipomyces.</title>
        <authorList>
            <person name="Czajka J.J."/>
            <person name="Han Y."/>
            <person name="Kim J."/>
            <person name="Mondo S.J."/>
            <person name="Hofstad B.A."/>
            <person name="Robles A."/>
            <person name="Haridas S."/>
            <person name="Riley R."/>
            <person name="LaButti K."/>
            <person name="Pangilinan J."/>
            <person name="Andreopoulos W."/>
            <person name="Lipzen A."/>
            <person name="Yan J."/>
            <person name="Wang M."/>
            <person name="Ng V."/>
            <person name="Grigoriev I.V."/>
            <person name="Spatafora J.W."/>
            <person name="Magnuson J.K."/>
            <person name="Baker S.E."/>
            <person name="Pomraning K.R."/>
        </authorList>
    </citation>
    <scope>NUCLEOTIDE SEQUENCE [LARGE SCALE GENOMIC DNA]</scope>
    <source>
        <strain evidence="2">CBS 7786</strain>
    </source>
</reference>
<dbReference type="EMBL" id="MU971383">
    <property type="protein sequence ID" value="KAK9236660.1"/>
    <property type="molecule type" value="Genomic_DNA"/>
</dbReference>